<evidence type="ECO:0000256" key="7">
    <source>
        <dbReference type="ARBA" id="ARBA00023029"/>
    </source>
</evidence>
<evidence type="ECO:0000256" key="8">
    <source>
        <dbReference type="ARBA" id="ARBA00023125"/>
    </source>
</evidence>
<dbReference type="SMART" id="SM00434">
    <property type="entry name" value="TOP4c"/>
    <property type="match status" value="1"/>
</dbReference>
<dbReference type="PRINTS" id="PR01158">
    <property type="entry name" value="TOPISMRASEII"/>
</dbReference>
<evidence type="ECO:0000259" key="11">
    <source>
        <dbReference type="PROSITE" id="PS52040"/>
    </source>
</evidence>
<dbReference type="Gene3D" id="1.10.268.10">
    <property type="entry name" value="Topoisomerase, domain 3"/>
    <property type="match status" value="1"/>
</dbReference>
<dbReference type="GO" id="GO:0005524">
    <property type="term" value="F:ATP binding"/>
    <property type="evidence" value="ECO:0007669"/>
    <property type="project" value="UniProtKB-KW"/>
</dbReference>
<dbReference type="InterPro" id="IPR013757">
    <property type="entry name" value="Topo_IIA_A_a_sf"/>
</dbReference>
<name>A0A0A0YQZ4_9CAUD</name>
<proteinExistence type="inferred from homology"/>
<sequence length="440" mass="50001">MQQLTVSDFVHSEHKAFSVVNSIRGIPFLIDGLKPSQRKALYSGLEYGKEEIVDRLAMSTAAQTNYKAGGENLSGVIVNMARAFPGTNNIPYFDRDGQFGSIVEPKASSPRYISVTVSDIIKKIFRKEDEAILEYNYFGDERLEPKLYLPVLPMALVNGTDGIGTGYATKIPNHSVKSVIACLRALLLGVDMPPLVPHWTGYKGETFYTDDGRVNILGKFERLNATTLKITEVPVGYHSKSYETRFVLPLYKSGVVTDYSNDTSEEGWDITITFKRGELSKLTDEKVIEMFGLKKAWLPVLVGWNEEGYIKRYNSVTDILIEFFNYRLDRYEDRRQAMLAKLQTQIERLEMRSMFIQFMTAQDLNQPIDKLKKDFLSEIKVDVDVDELFKIALSSITLDAKERLAREINKLKGTRQALLKKTNIDLYSEDLDELEALSSK</sequence>
<keyword evidence="7 10" id="KW-0799">Topoisomerase</keyword>
<feature type="active site" description="O-(5'-phospho-DNA)-tyrosine intermediate" evidence="10">
    <location>
        <position position="112"/>
    </location>
</feature>
<protein>
    <recommendedName>
        <fullName evidence="4">DNA topoisomerase (ATP-hydrolyzing)</fullName>
        <ecNumber evidence="4">5.6.2.2</ecNumber>
    </recommendedName>
</protein>
<evidence type="ECO:0000313" key="12">
    <source>
        <dbReference type="EMBL" id="AIX13017.1"/>
    </source>
</evidence>
<comment type="similarity">
    <text evidence="3">Belongs to the type II topoisomerase family.</text>
</comment>
<evidence type="ECO:0000256" key="10">
    <source>
        <dbReference type="PROSITE-ProRule" id="PRU01384"/>
    </source>
</evidence>
<dbReference type="InterPro" id="IPR001154">
    <property type="entry name" value="TopoII_euk"/>
</dbReference>
<dbReference type="KEGG" id="vg:24623137"/>
<dbReference type="PANTHER" id="PTHR10169:SF38">
    <property type="entry name" value="DNA TOPOISOMERASE 2"/>
    <property type="match status" value="1"/>
</dbReference>
<organism evidence="12 13">
    <name type="scientific">Erwinia phage phiEa2809</name>
    <dbReference type="NCBI Taxonomy" id="1564096"/>
    <lineage>
        <taxon>Viruses</taxon>
        <taxon>Duplodnaviria</taxon>
        <taxon>Heunggongvirae</taxon>
        <taxon>Uroviricota</taxon>
        <taxon>Caudoviricetes</taxon>
        <taxon>Pantevenvirales</taxon>
        <taxon>Ackermannviridae</taxon>
        <taxon>Nezavisimistyvirus</taxon>
        <taxon>Nezavisimistyvirus Ea2809</taxon>
    </lineage>
</organism>
<dbReference type="OrthoDB" id="2392at10239"/>
<dbReference type="PANTHER" id="PTHR10169">
    <property type="entry name" value="DNA TOPOISOMERASE/GYRASE"/>
    <property type="match status" value="1"/>
</dbReference>
<dbReference type="Gene3D" id="3.30.1360.40">
    <property type="match status" value="1"/>
</dbReference>
<evidence type="ECO:0000256" key="4">
    <source>
        <dbReference type="ARBA" id="ARBA00012895"/>
    </source>
</evidence>
<reference evidence="12 13" key="1">
    <citation type="submission" date="2014-10" db="EMBL/GenBank/DDBJ databases">
        <title>Characterization of a new ViI-like Erwinia amylovora bacteriophage.</title>
        <authorList>
            <person name="Lagonenko A.L."/>
            <person name="Valentovich L.N."/>
        </authorList>
    </citation>
    <scope>NUCLEOTIDE SEQUENCE [LARGE SCALE GENOMIC DNA]</scope>
</reference>
<dbReference type="InterPro" id="IPR050634">
    <property type="entry name" value="DNA_Topoisomerase_II"/>
</dbReference>
<evidence type="ECO:0000256" key="5">
    <source>
        <dbReference type="ARBA" id="ARBA00022741"/>
    </source>
</evidence>
<evidence type="ECO:0000256" key="3">
    <source>
        <dbReference type="ARBA" id="ARBA00011080"/>
    </source>
</evidence>
<evidence type="ECO:0000256" key="1">
    <source>
        <dbReference type="ARBA" id="ARBA00000185"/>
    </source>
</evidence>
<dbReference type="InterPro" id="IPR002205">
    <property type="entry name" value="Topo_IIA_dom_A"/>
</dbReference>
<dbReference type="GO" id="GO:0000819">
    <property type="term" value="P:sister chromatid segregation"/>
    <property type="evidence" value="ECO:0007669"/>
    <property type="project" value="TreeGrafter"/>
</dbReference>
<evidence type="ECO:0000313" key="13">
    <source>
        <dbReference type="Proteomes" id="UP000030322"/>
    </source>
</evidence>
<accession>A0A0A0YQZ4</accession>
<dbReference type="EMBL" id="KP037007">
    <property type="protein sequence ID" value="AIX13017.1"/>
    <property type="molecule type" value="Genomic_DNA"/>
</dbReference>
<evidence type="ECO:0000256" key="2">
    <source>
        <dbReference type="ARBA" id="ARBA00001946"/>
    </source>
</evidence>
<feature type="domain" description="Topo IIA-type catalytic" evidence="11">
    <location>
        <begin position="26"/>
        <end position="431"/>
    </location>
</feature>
<dbReference type="GeneID" id="24623137"/>
<dbReference type="RefSeq" id="YP_009147521.1">
    <property type="nucleotide sequence ID" value="NC_027340.1"/>
</dbReference>
<keyword evidence="8 10" id="KW-0238">DNA-binding</keyword>
<dbReference type="InterPro" id="IPR013760">
    <property type="entry name" value="Topo_IIA-like_dom_sf"/>
</dbReference>
<dbReference type="Proteomes" id="UP000030322">
    <property type="component" value="Segment"/>
</dbReference>
<dbReference type="InterPro" id="IPR013758">
    <property type="entry name" value="Topo_IIA_A/C_ab"/>
</dbReference>
<dbReference type="Pfam" id="PF00521">
    <property type="entry name" value="DNA_topoisoIV"/>
    <property type="match status" value="1"/>
</dbReference>
<dbReference type="GO" id="GO:0006265">
    <property type="term" value="P:DNA topological change"/>
    <property type="evidence" value="ECO:0007669"/>
    <property type="project" value="UniProtKB-UniRule"/>
</dbReference>
<dbReference type="GO" id="GO:0003677">
    <property type="term" value="F:DNA binding"/>
    <property type="evidence" value="ECO:0007669"/>
    <property type="project" value="UniProtKB-UniRule"/>
</dbReference>
<keyword evidence="9 10" id="KW-0413">Isomerase</keyword>
<keyword evidence="13" id="KW-1185">Reference proteome</keyword>
<evidence type="ECO:0000256" key="6">
    <source>
        <dbReference type="ARBA" id="ARBA00022840"/>
    </source>
</evidence>
<gene>
    <name evidence="12" type="ORF">NW77_009</name>
</gene>
<comment type="cofactor">
    <cofactor evidence="2">
        <name>Mg(2+)</name>
        <dbReference type="ChEBI" id="CHEBI:18420"/>
    </cofactor>
</comment>
<evidence type="ECO:0000256" key="9">
    <source>
        <dbReference type="ARBA" id="ARBA00023235"/>
    </source>
</evidence>
<keyword evidence="6" id="KW-0067">ATP-binding</keyword>
<comment type="catalytic activity">
    <reaction evidence="1 10">
        <text>ATP-dependent breakage, passage and rejoining of double-stranded DNA.</text>
        <dbReference type="EC" id="5.6.2.2"/>
    </reaction>
</comment>
<dbReference type="EC" id="5.6.2.2" evidence="4"/>
<keyword evidence="5" id="KW-0547">Nucleotide-binding</keyword>
<dbReference type="SUPFAM" id="SSF56719">
    <property type="entry name" value="Type II DNA topoisomerase"/>
    <property type="match status" value="1"/>
</dbReference>
<dbReference type="Gene3D" id="3.90.199.10">
    <property type="entry name" value="Topoisomerase II, domain 5"/>
    <property type="match status" value="1"/>
</dbReference>
<dbReference type="PROSITE" id="PS52040">
    <property type="entry name" value="TOPO_IIA"/>
    <property type="match status" value="1"/>
</dbReference>
<dbReference type="GO" id="GO:0003918">
    <property type="term" value="F:DNA topoisomerase type II (double strand cut, ATP-hydrolyzing) activity"/>
    <property type="evidence" value="ECO:0007669"/>
    <property type="project" value="UniProtKB-EC"/>
</dbReference>